<proteinExistence type="predicted"/>
<keyword evidence="3" id="KW-1185">Reference proteome</keyword>
<sequence length="1277" mass="145494">MDINMFPTLLPLPRGSLPSFAEPPINTKLSSNTLYKLKLSSGDAETDLDDSSKLPLFKHKYFELINNRPYIITRTSYHFSLLYLKLEELFGKRIKSEFTYSRFIKKNHILSGQYAEMIFNQQNDSIFQLVRVIFFLNSSEKYKNCTPVREFFGPWLSDFASSQEIAEVLTSTQEKMFRIPSMQFSTNDSRFFEPMFNNPEPSQNSLLEKKLTPDSTSKNFTQNLNNDNQTAANGHLSSTSYFSVSPGHYTNLNRQYSILLPTNTSKENLKYNNQSSNSNLQRIDSLLDKKSFKSSDSQPNELSTINVTNDKKSKINKLFSSASRIIRSVSTKNKKISNSIKTDIGQNNSPIQISSPVLLNSSNIRVHPISPIKSDFSLINPKSSINSSKIDYQNQKDNNYKLSLNLNIDRWSYASWDNELQPTSTSISKKFNRMTKKDVLDLLNQQNTKIDEKIDEKINDSRIFNGEYSFPYYFDSYYQLFSESTHEHLPKSQNNDSMSPKINSTGNISVNASSTDNDFTNLQNSDQKNDLLQDYYKYSPIENNNHFLEAKQTYGNNSQLFSFNQKENSLFNNKSQTETQNMVLNNITNLEANLDDFDNYPKNDNKNTPILIKVYENNVLLTSFFEVEKFEVLKLKPQIEKNINRTIASVDPKVKPKFIKIISNISLSYSNNSNLLSENNSQHNSSNNKSRLLPTIQVDVITGFLEEQSFAYKEHQTDNYNIDLIPEIKAETDSVDNKSLNLDKNKDSLQNLKQNFEFNSNDYKSNSNILSKIGSIKTITTQDLENISDSELEESRNDSNDILSKNNSLKNSEENNRTEIPISKSDIKRMYSQKVLQIYGSNLSDTSPKNGTFAQNQPSHKTSKNASRSSSRKLFSSKKQKSNDTLSGLNITLGESNKIKSNFTSKNNSNTAMDLYAQKEHLNQSSDSKVSFYSFINHSSNEKQTRYKSSTKLYDSTTSFKNISADCLSLSKSSLSLKKVSQLSSSSHLSITKSISPQKLSNFNSNSSFEKFETSKTNSPSKVPFLPNYQNINELPIPKIPVSDTNSITFNAYHMETSEPTAKELHAPKPSINILPNVSPNKYLNIIKDKAPDLTKKNSVSPNKDFTDIVKSKLSAFSTNKKSDESSSITKHRSVDANLTRNTSSINNIDSKNKALKQRRSESNFTDKLHSEEINEIKIEKRGLVRAITLKTKNAYSNIKKSKTTREKPSGFKLSSMSLSRKNRSGAKDPDIDITQVKSHFEEYQSAISTTRKFESRRILSTIRDSRERLFYCITTF</sequence>
<comment type="caution">
    <text evidence="2">The sequence shown here is derived from an EMBL/GenBank/DDBJ whole genome shotgun (WGS) entry which is preliminary data.</text>
</comment>
<accession>A0A2T9YLZ2</accession>
<organism evidence="2 3">
    <name type="scientific">Smittium simulii</name>
    <dbReference type="NCBI Taxonomy" id="133385"/>
    <lineage>
        <taxon>Eukaryota</taxon>
        <taxon>Fungi</taxon>
        <taxon>Fungi incertae sedis</taxon>
        <taxon>Zoopagomycota</taxon>
        <taxon>Kickxellomycotina</taxon>
        <taxon>Harpellomycetes</taxon>
        <taxon>Harpellales</taxon>
        <taxon>Legeriomycetaceae</taxon>
        <taxon>Smittium</taxon>
    </lineage>
</organism>
<gene>
    <name evidence="2" type="ORF">BB561_003301</name>
</gene>
<protein>
    <submittedName>
        <fullName evidence="2">Uncharacterized protein</fullName>
    </submittedName>
</protein>
<feature type="compositionally biased region" description="Polar residues" evidence="1">
    <location>
        <begin position="842"/>
        <end position="866"/>
    </location>
</feature>
<reference evidence="2 3" key="1">
    <citation type="journal article" date="2018" name="MBio">
        <title>Comparative Genomics Reveals the Core Gene Toolbox for the Fungus-Insect Symbiosis.</title>
        <authorList>
            <person name="Wang Y."/>
            <person name="Stata M."/>
            <person name="Wang W."/>
            <person name="Stajich J.E."/>
            <person name="White M.M."/>
            <person name="Moncalvo J.M."/>
        </authorList>
    </citation>
    <scope>NUCLEOTIDE SEQUENCE [LARGE SCALE GENOMIC DNA]</scope>
    <source>
        <strain evidence="2 3">SWE-8-4</strain>
    </source>
</reference>
<feature type="region of interest" description="Disordered" evidence="1">
    <location>
        <begin position="842"/>
        <end position="889"/>
    </location>
</feature>
<name>A0A2T9YLZ2_9FUNG</name>
<dbReference type="OrthoDB" id="10581186at2759"/>
<feature type="region of interest" description="Disordered" evidence="1">
    <location>
        <begin position="1199"/>
        <end position="1231"/>
    </location>
</feature>
<evidence type="ECO:0000313" key="2">
    <source>
        <dbReference type="EMBL" id="PVU93365.1"/>
    </source>
</evidence>
<dbReference type="EMBL" id="MBFR01000130">
    <property type="protein sequence ID" value="PVU93365.1"/>
    <property type="molecule type" value="Genomic_DNA"/>
</dbReference>
<dbReference type="Proteomes" id="UP000245383">
    <property type="component" value="Unassembled WGS sequence"/>
</dbReference>
<feature type="region of interest" description="Disordered" evidence="1">
    <location>
        <begin position="789"/>
        <end position="821"/>
    </location>
</feature>
<dbReference type="AlphaFoldDB" id="A0A2T9YLZ2"/>
<evidence type="ECO:0000256" key="1">
    <source>
        <dbReference type="SAM" id="MobiDB-lite"/>
    </source>
</evidence>
<evidence type="ECO:0000313" key="3">
    <source>
        <dbReference type="Proteomes" id="UP000245383"/>
    </source>
</evidence>
<feature type="compositionally biased region" description="Low complexity" evidence="1">
    <location>
        <begin position="800"/>
        <end position="810"/>
    </location>
</feature>